<feature type="compositionally biased region" description="Basic and acidic residues" evidence="1">
    <location>
        <begin position="536"/>
        <end position="553"/>
    </location>
</feature>
<gene>
    <name evidence="3" type="ORF">WCD41_10590</name>
</gene>
<feature type="compositionally biased region" description="Low complexity" evidence="1">
    <location>
        <begin position="562"/>
        <end position="577"/>
    </location>
</feature>
<feature type="compositionally biased region" description="Acidic residues" evidence="1">
    <location>
        <begin position="496"/>
        <end position="505"/>
    </location>
</feature>
<dbReference type="Gene3D" id="3.30.70.270">
    <property type="match status" value="1"/>
</dbReference>
<dbReference type="SUPFAM" id="SSF55073">
    <property type="entry name" value="Nucleotide cyclase"/>
    <property type="match status" value="1"/>
</dbReference>
<feature type="region of interest" description="Disordered" evidence="1">
    <location>
        <begin position="398"/>
        <end position="450"/>
    </location>
</feature>
<dbReference type="RefSeq" id="WP_337713394.1">
    <property type="nucleotide sequence ID" value="NZ_JBBEGL010000003.1"/>
</dbReference>
<feature type="compositionally biased region" description="Low complexity" evidence="1">
    <location>
        <begin position="627"/>
        <end position="651"/>
    </location>
</feature>
<dbReference type="InterPro" id="IPR019278">
    <property type="entry name" value="DICT_dom"/>
</dbReference>
<reference evidence="3 4" key="1">
    <citation type="submission" date="2024-03" db="EMBL/GenBank/DDBJ databases">
        <title>Actinomycetospora sp. OC33-EN06, a novel actinomycete isolated from wild orchid (Aerides multiflora).</title>
        <authorList>
            <person name="Suriyachadkun C."/>
        </authorList>
    </citation>
    <scope>NUCLEOTIDE SEQUENCE [LARGE SCALE GENOMIC DNA]</scope>
    <source>
        <strain evidence="3 4">OC33-EN06</strain>
    </source>
</reference>
<comment type="caution">
    <text evidence="3">The sequence shown here is derived from an EMBL/GenBank/DDBJ whole genome shotgun (WGS) entry which is preliminary data.</text>
</comment>
<organism evidence="3 4">
    <name type="scientific">Actinomycetospora aeridis</name>
    <dbReference type="NCBI Taxonomy" id="3129231"/>
    <lineage>
        <taxon>Bacteria</taxon>
        <taxon>Bacillati</taxon>
        <taxon>Actinomycetota</taxon>
        <taxon>Actinomycetes</taxon>
        <taxon>Pseudonocardiales</taxon>
        <taxon>Pseudonocardiaceae</taxon>
        <taxon>Actinomycetospora</taxon>
    </lineage>
</organism>
<proteinExistence type="predicted"/>
<feature type="domain" description="DICT" evidence="2">
    <location>
        <begin position="19"/>
        <end position="127"/>
    </location>
</feature>
<evidence type="ECO:0000256" key="1">
    <source>
        <dbReference type="SAM" id="MobiDB-lite"/>
    </source>
</evidence>
<evidence type="ECO:0000313" key="3">
    <source>
        <dbReference type="EMBL" id="MEJ2886895.1"/>
    </source>
</evidence>
<accession>A0ABU8N3C8</accession>
<protein>
    <submittedName>
        <fullName evidence="3">DICT sensory domain-containing protein</fullName>
    </submittedName>
</protein>
<feature type="compositionally biased region" description="Gly residues" evidence="1">
    <location>
        <begin position="686"/>
        <end position="710"/>
    </location>
</feature>
<sequence length="735" mass="74816">MVDEDAGTWNTGAGTGRWSPDRPTTASKRSLVAVSHAIESAVLAGATHAPTVVVALFQHEAYFSRECAVYERIAASGVVVVLAFADGEPHDVPPGCQLVVLDPAEPLADEWSVVAVGPEAGAFLVATDAHRIDPTEYTLEAGREFIGRWGWSRVQAANELARMRSALGPRLDTAVGYTIDGLLARVMPAGGVAAASGGTDGERWATHALHRMVQRMQDAREGTRVLRAQLVDAHAAVAARTAATTDPQSGLTTPEFLARWTNTGGPTALPVGVALIDVEALDDAENRLGRRAAYHAARRVATAVSEPLGPVDAAIRLSEREFALVVPGASSRHLAGLVDAVVEQLELSSDGYPNVPLAGPVAWTVTLTRPLPLDDLHLALGTPDQPATTLAGDPITVRELGGAASGSGSGAHHRQEPVTDRMPRVRVPDAATTAPPELSELSEPAEPVLPRAELLEPVPGVREADPVGAAGDDALGEPGVPDDVAGDPLGLGPGGEPDEEPDDRADDGADDRPDELDDEPGDRRGREAGGPDLPDSPERPDLPDRPDRPDRPGRPGPGPAGSPGARPGPWAVPDPVGAGSGPPGPGRAGPGRSDGFDPFGAAVPPRSGPFGAPVTGNGTRGGPATGPPTNGNGAASATDTRPAGPSRGQGPAPSPSPRGGRRRLTGGESALSMLQDLPRRPRRDGLGPGRTGRGGAPSAGGDGGTGGSSDGTGTSPTPGFRTSGDAGGDPPPTAS</sequence>
<feature type="compositionally biased region" description="Low complexity" evidence="1">
    <location>
        <begin position="434"/>
        <end position="446"/>
    </location>
</feature>
<evidence type="ECO:0000259" key="2">
    <source>
        <dbReference type="Pfam" id="PF10069"/>
    </source>
</evidence>
<dbReference type="InterPro" id="IPR029787">
    <property type="entry name" value="Nucleotide_cyclase"/>
</dbReference>
<dbReference type="EMBL" id="JBBEGL010000003">
    <property type="protein sequence ID" value="MEJ2886895.1"/>
    <property type="molecule type" value="Genomic_DNA"/>
</dbReference>
<dbReference type="Proteomes" id="UP001370100">
    <property type="component" value="Unassembled WGS sequence"/>
</dbReference>
<evidence type="ECO:0000313" key="4">
    <source>
        <dbReference type="Proteomes" id="UP001370100"/>
    </source>
</evidence>
<feature type="region of interest" description="Disordered" evidence="1">
    <location>
        <begin position="1"/>
        <end position="24"/>
    </location>
</feature>
<keyword evidence="4" id="KW-1185">Reference proteome</keyword>
<name>A0ABU8N3C8_9PSEU</name>
<feature type="region of interest" description="Disordered" evidence="1">
    <location>
        <begin position="462"/>
        <end position="735"/>
    </location>
</feature>
<feature type="compositionally biased region" description="Gly residues" evidence="1">
    <location>
        <begin position="578"/>
        <end position="589"/>
    </location>
</feature>
<dbReference type="Pfam" id="PF10069">
    <property type="entry name" value="DICT"/>
    <property type="match status" value="1"/>
</dbReference>
<dbReference type="InterPro" id="IPR043128">
    <property type="entry name" value="Rev_trsase/Diguanyl_cyclase"/>
</dbReference>
<feature type="compositionally biased region" description="Basic and acidic residues" evidence="1">
    <location>
        <begin position="413"/>
        <end position="427"/>
    </location>
</feature>